<evidence type="ECO:0000256" key="4">
    <source>
        <dbReference type="ARBA" id="ARBA00022723"/>
    </source>
</evidence>
<reference evidence="9 10" key="2">
    <citation type="submission" date="2019-09" db="EMBL/GenBank/DDBJ databases">
        <title>Complete Genome Sequence and Methylome Analysis of free living Spirochaetas.</title>
        <authorList>
            <person name="Leshcheva N."/>
            <person name="Mikheeva N."/>
        </authorList>
    </citation>
    <scope>NUCLEOTIDE SEQUENCE [LARGE SCALE GENOMIC DNA]</scope>
    <source>
        <strain evidence="9 10">P</strain>
    </source>
</reference>
<gene>
    <name evidence="9" type="ORF">EW093_13245</name>
</gene>
<dbReference type="OrthoDB" id="90159at2"/>
<dbReference type="InterPro" id="IPR041633">
    <property type="entry name" value="Polbeta"/>
</dbReference>
<evidence type="ECO:0000256" key="7">
    <source>
        <dbReference type="ARBA" id="ARBA00022842"/>
    </source>
</evidence>
<dbReference type="RefSeq" id="WP_149568872.1">
    <property type="nucleotide sequence ID" value="NZ_CP035807.1"/>
</dbReference>
<keyword evidence="2 9" id="KW-0808">Transferase</keyword>
<dbReference type="CDD" id="cd05403">
    <property type="entry name" value="NT_KNTase_like"/>
    <property type="match status" value="1"/>
</dbReference>
<dbReference type="GO" id="GO:0046872">
    <property type="term" value="F:metal ion binding"/>
    <property type="evidence" value="ECO:0007669"/>
    <property type="project" value="UniProtKB-KW"/>
</dbReference>
<evidence type="ECO:0000256" key="2">
    <source>
        <dbReference type="ARBA" id="ARBA00022679"/>
    </source>
</evidence>
<dbReference type="EMBL" id="CP035807">
    <property type="protein sequence ID" value="QEN05636.1"/>
    <property type="molecule type" value="Genomic_DNA"/>
</dbReference>
<keyword evidence="10" id="KW-1185">Reference proteome</keyword>
<evidence type="ECO:0000313" key="10">
    <source>
        <dbReference type="Proteomes" id="UP000323824"/>
    </source>
</evidence>
<dbReference type="GO" id="GO:0016779">
    <property type="term" value="F:nucleotidyltransferase activity"/>
    <property type="evidence" value="ECO:0007669"/>
    <property type="project" value="UniProtKB-KW"/>
</dbReference>
<accession>A0A5C1QGF7</accession>
<keyword evidence="3" id="KW-0548">Nucleotidyltransferase</keyword>
<comment type="cofactor">
    <cofactor evidence="1">
        <name>Mg(2+)</name>
        <dbReference type="ChEBI" id="CHEBI:18420"/>
    </cofactor>
</comment>
<reference evidence="9 10" key="1">
    <citation type="submission" date="2019-02" db="EMBL/GenBank/DDBJ databases">
        <authorList>
            <person name="Fomenkov A."/>
            <person name="Dubinina G."/>
            <person name="Grabovich M."/>
            <person name="Vincze T."/>
            <person name="Roberts R.J."/>
        </authorList>
    </citation>
    <scope>NUCLEOTIDE SEQUENCE [LARGE SCALE GENOMIC DNA]</scope>
    <source>
        <strain evidence="9 10">P</strain>
    </source>
</reference>
<dbReference type="InterPro" id="IPR052038">
    <property type="entry name" value="Type-VII_TA_antitoxin"/>
</dbReference>
<dbReference type="PANTHER" id="PTHR33571:SF14">
    <property type="entry name" value="PROTEIN ADENYLYLTRANSFERASE MJ0435-RELATED"/>
    <property type="match status" value="1"/>
</dbReference>
<evidence type="ECO:0000256" key="1">
    <source>
        <dbReference type="ARBA" id="ARBA00001946"/>
    </source>
</evidence>
<evidence type="ECO:0000256" key="3">
    <source>
        <dbReference type="ARBA" id="ARBA00022695"/>
    </source>
</evidence>
<organism evidence="9 10">
    <name type="scientific">Thiospirochaeta perfilievii</name>
    <dbReference type="NCBI Taxonomy" id="252967"/>
    <lineage>
        <taxon>Bacteria</taxon>
        <taxon>Pseudomonadati</taxon>
        <taxon>Spirochaetota</taxon>
        <taxon>Spirochaetia</taxon>
        <taxon>Spirochaetales</taxon>
        <taxon>Spirochaetaceae</taxon>
        <taxon>Thiospirochaeta</taxon>
    </lineage>
</organism>
<dbReference type="InterPro" id="IPR043519">
    <property type="entry name" value="NT_sf"/>
</dbReference>
<evidence type="ECO:0000256" key="5">
    <source>
        <dbReference type="ARBA" id="ARBA00022741"/>
    </source>
</evidence>
<protein>
    <submittedName>
        <fullName evidence="9">Nucleotidyltransferase</fullName>
    </submittedName>
</protein>
<feature type="domain" description="Polymerase beta nucleotidyltransferase" evidence="8">
    <location>
        <begin position="15"/>
        <end position="90"/>
    </location>
</feature>
<keyword evidence="4" id="KW-0479">Metal-binding</keyword>
<keyword evidence="5" id="KW-0547">Nucleotide-binding</keyword>
<dbReference type="GO" id="GO:0005524">
    <property type="term" value="F:ATP binding"/>
    <property type="evidence" value="ECO:0007669"/>
    <property type="project" value="UniProtKB-KW"/>
</dbReference>
<dbReference type="AlphaFoldDB" id="A0A5C1QGF7"/>
<name>A0A5C1QGF7_9SPIO</name>
<keyword evidence="6" id="KW-0067">ATP-binding</keyword>
<dbReference type="KEGG" id="sper:EW093_13245"/>
<dbReference type="Pfam" id="PF18765">
    <property type="entry name" value="Polbeta"/>
    <property type="match status" value="1"/>
</dbReference>
<evidence type="ECO:0000256" key="6">
    <source>
        <dbReference type="ARBA" id="ARBA00022840"/>
    </source>
</evidence>
<evidence type="ECO:0000313" key="9">
    <source>
        <dbReference type="EMBL" id="QEN05636.1"/>
    </source>
</evidence>
<dbReference type="SUPFAM" id="SSF81301">
    <property type="entry name" value="Nucleotidyltransferase"/>
    <property type="match status" value="1"/>
</dbReference>
<dbReference type="PANTHER" id="PTHR33571">
    <property type="entry name" value="SSL8005 PROTEIN"/>
    <property type="match status" value="1"/>
</dbReference>
<dbReference type="Proteomes" id="UP000323824">
    <property type="component" value="Chromosome"/>
</dbReference>
<proteinExistence type="predicted"/>
<sequence>MNEIDLLKQYYNEHKNEFGIKKIGFFGSFARGDYSNCSDIDIVVELSSPKMYNLVAIKQDLEDVYHRNIDIIRIREHMNPFLKKRIQAEAVYV</sequence>
<evidence type="ECO:0000259" key="8">
    <source>
        <dbReference type="Pfam" id="PF18765"/>
    </source>
</evidence>
<keyword evidence="7" id="KW-0460">Magnesium</keyword>
<dbReference type="Gene3D" id="3.30.460.10">
    <property type="entry name" value="Beta Polymerase, domain 2"/>
    <property type="match status" value="1"/>
</dbReference>